<feature type="region of interest" description="Disordered" evidence="5">
    <location>
        <begin position="650"/>
        <end position="677"/>
    </location>
</feature>
<dbReference type="Pfam" id="PF25023">
    <property type="entry name" value="TEN_YD-shell"/>
    <property type="match status" value="1"/>
</dbReference>
<feature type="compositionally biased region" description="Basic and acidic residues" evidence="5">
    <location>
        <begin position="1214"/>
        <end position="1227"/>
    </location>
</feature>
<dbReference type="NCBIfam" id="TIGR01643">
    <property type="entry name" value="YD_repeat_2x"/>
    <property type="match status" value="5"/>
</dbReference>
<feature type="transmembrane region" description="Helical" evidence="6">
    <location>
        <begin position="1712"/>
        <end position="1736"/>
    </location>
</feature>
<dbReference type="NCBIfam" id="NF033679">
    <property type="entry name" value="DNRLRE_dom"/>
    <property type="match status" value="1"/>
</dbReference>
<feature type="region of interest" description="Disordered" evidence="5">
    <location>
        <begin position="1197"/>
        <end position="1227"/>
    </location>
</feature>
<feature type="transmembrane region" description="Helical" evidence="6">
    <location>
        <begin position="1756"/>
        <end position="1779"/>
    </location>
</feature>
<dbReference type="Pfam" id="PF20148">
    <property type="entry name" value="DUF6531"/>
    <property type="match status" value="1"/>
</dbReference>
<keyword evidence="2" id="KW-0964">Secreted</keyword>
<dbReference type="InterPro" id="IPR050708">
    <property type="entry name" value="T6SS_VgrG/RHS"/>
</dbReference>
<dbReference type="InterPro" id="IPR006530">
    <property type="entry name" value="YD"/>
</dbReference>
<evidence type="ECO:0000259" key="8">
    <source>
        <dbReference type="Pfam" id="PF24517"/>
    </source>
</evidence>
<feature type="compositionally biased region" description="Basic and acidic residues" evidence="5">
    <location>
        <begin position="1"/>
        <end position="23"/>
    </location>
</feature>
<evidence type="ECO:0000256" key="6">
    <source>
        <dbReference type="SAM" id="Phobius"/>
    </source>
</evidence>
<keyword evidence="6" id="KW-1133">Transmembrane helix</keyword>
<dbReference type="PANTHER" id="PTHR32305">
    <property type="match status" value="1"/>
</dbReference>
<dbReference type="Pfam" id="PF24517">
    <property type="entry name" value="CBM96"/>
    <property type="match status" value="1"/>
</dbReference>
<keyword evidence="6" id="KW-0472">Membrane</keyword>
<dbReference type="Gene3D" id="2.60.120.260">
    <property type="entry name" value="Galactose-binding domain-like"/>
    <property type="match status" value="2"/>
</dbReference>
<dbReference type="Pfam" id="PF05593">
    <property type="entry name" value="RHS_repeat"/>
    <property type="match status" value="4"/>
</dbReference>
<accession>A0A917B6Y2</accession>
<dbReference type="InterPro" id="IPR031325">
    <property type="entry name" value="RHS_repeat"/>
</dbReference>
<dbReference type="InterPro" id="IPR045351">
    <property type="entry name" value="DUF6531"/>
</dbReference>
<feature type="compositionally biased region" description="Basic and acidic residues" evidence="5">
    <location>
        <begin position="1163"/>
        <end position="1174"/>
    </location>
</feature>
<evidence type="ECO:0000256" key="5">
    <source>
        <dbReference type="SAM" id="MobiDB-lite"/>
    </source>
</evidence>
<evidence type="ECO:0000259" key="9">
    <source>
        <dbReference type="Pfam" id="PF25023"/>
    </source>
</evidence>
<evidence type="ECO:0000256" key="1">
    <source>
        <dbReference type="ARBA" id="ARBA00004613"/>
    </source>
</evidence>
<gene>
    <name evidence="10" type="ORF">GCM10010954_29580</name>
</gene>
<dbReference type="InterPro" id="IPR022385">
    <property type="entry name" value="Rhs_assc_core"/>
</dbReference>
<evidence type="ECO:0000259" key="7">
    <source>
        <dbReference type="Pfam" id="PF20148"/>
    </source>
</evidence>
<comment type="caution">
    <text evidence="10">The sequence shown here is derived from an EMBL/GenBank/DDBJ whole genome shotgun (WGS) entry which is preliminary data.</text>
</comment>
<dbReference type="GO" id="GO:0005576">
    <property type="term" value="C:extracellular region"/>
    <property type="evidence" value="ECO:0007669"/>
    <property type="project" value="UniProtKB-SubCell"/>
</dbReference>
<keyword evidence="4" id="KW-0677">Repeat</keyword>
<sequence length="1806" mass="204897">MQPDRGELPDKRPDESIELKNQRTEFSTRYYNPDGSFTEEISADPIYYETSGKDNNGKQFKEIDNKLKNHPNKDSKVVNGANKFQSSFGKSTNAGNLVTIEEGDTNLSLTPVDAKNVKGKTNGNKITYEDAFPDADLVYEARGEGVKEDIVLHERPDDHKFRFEVKTGGLEVKEEDGTIYLEKKNGKKAWKMERPFISDANEKDADAVTLELVEEQGKTYVDVVVDEDYLDDPDIKYPLTIDPTISHPDVIQDNYISSAFEDSVFSSNSYTLSGHDDYYEKTRSLTKFFLPSLPSDSKIEEANFQLYQTEQSTNDSTVDLYGIEENWNDEVTWEDRPETADSKEDSVTNNASDEYWSWDITDLTTGWYNGTEANNGVMLQHEDEEELYRKFNSKSNDANGPRLKINYRVDPIGQEDFWMQTDDQVNPANGNLMRQETDLSIPGRGPDTEITRTYNSRKADVSGMFGNGWWSNLDKRIVDEGEGPITFIDEDNTRHIFGNKVGGGYEAAGGLQLDLEKESDGYTITKKDGTEWKFNEDGLLIYSEDTNNNKAEYSYNSDNELTKITDAAGRETTLDYEDGNVQTIEDFDGRTLDYNYSDGELTGASDLEGHTKSYEYGEDSLLQKETDPENHTRSYSYESERLIKIASPMTVDGEEKTSETTYDYDRDEQVTSVTDGEDHRVDYTYNDYRNVVQVKENPLDEDNQAVTTYEYDDQNNLTEVVQPNENEEDSSKAYQYEYDENGNITNNELPESETSAYQYDDQNNQVQAEDYNGNVSSQDYDEQNNQTESTDSNLQSEATRYNETGSVQYQTHPLGAADNLVVNSNFEKEDGDSNWPQQWNQEGEAGFSWSDEARFGEKSIKIEDPSEDAKVVSEKKLEMDPETDVTASGYVKTEDLEGQARLHAVYYNDGEEVATETVGTVQETKDWHRVQAPLQDVPEDANEIQLEMELQEGEGSAYFDGLQVENSSVSSAYNLIENPSFEREGEDEGIPEDWSTTDNVTSDDKMVNDDDYVYTGDQAFRLTGEEDEDKYIKQRINVSGDKDSKLTLSGWSMQEGADPDGGYYNLQVAINYEDGSTDWTNANDFKPEKDGWQHVAAEFDPEQAYESVDVYYYFYDQTGEAYFDGIRLEEGSSRTNYSYDYEGYQTQEEDPLGNKTSFSYDEVGNKTKETKPEGNETEYEYDEKNQLTSVIDARGNETSYTHDDNGNRTSVTDAKGHESTYDYHETDQISSYTNPLDQETKFEYNLNGELTDTNQPNGDQVTEAYNELDRKESISYNGDEKWSFDYDPSGNLTSVSGDTEETYDYDSNDRMTSKQDGKGNETSYKYDSNSNKTSQSVDTSDSSFTLDYDYNKLDQLETISRDGERLADFTYDERRNPAAIDRGNNSHTSLSYDSANRLKEISNDDGNGQTIGAYEYEYDQNGNRTSVETDEGTIEYEYDALDQLKKETLTDGTTITYEYDDAGNRTEKTETKDGDSETVEYAYDEANQLTDKDGQAFDYDENGNLLDNGEHQFVYNEDNRLMEVKDQDGSTIAEYAYDHDGKRTKKVTDEGTINYHYEGNNVQYETNEDNEVIAEYTWDENDQPVTMTKDGETYYYHVNGHGDVTSLTNESGEVVAEYDYDSYGNILDQSGEMAEENPYRYAGYQYDEETDQYYLMARYYDADTGRFITRDTFHGFADESLSVNQYIYTKNNPVMNIDPSGFYTVSIVTVKWAGAIFNTIIGAIVGGGAGAFASFLKRKGAEEAGKIFTKSIRSKLSAWGLNALGASVGTIVTTVLNALDIGTAIARALDKTDAKKNNGWLDVRLW</sequence>
<evidence type="ECO:0000313" key="10">
    <source>
        <dbReference type="EMBL" id="GGF28594.1"/>
    </source>
</evidence>
<dbReference type="PANTHER" id="PTHR32305:SF17">
    <property type="entry name" value="TRNA NUCLEASE WAPA"/>
    <property type="match status" value="1"/>
</dbReference>
<keyword evidence="11" id="KW-1185">Reference proteome</keyword>
<feature type="domain" description="Teneurin-like YD-shell" evidence="9">
    <location>
        <begin position="1427"/>
        <end position="1694"/>
    </location>
</feature>
<dbReference type="InterPro" id="IPR055372">
    <property type="entry name" value="CBM96"/>
</dbReference>
<comment type="subcellular location">
    <subcellularLocation>
        <location evidence="1">Secreted</location>
    </subcellularLocation>
</comment>
<evidence type="ECO:0000256" key="4">
    <source>
        <dbReference type="ARBA" id="ARBA00022737"/>
    </source>
</evidence>
<organism evidence="10 11">
    <name type="scientific">Halobacillus andaensis</name>
    <dbReference type="NCBI Taxonomy" id="1176239"/>
    <lineage>
        <taxon>Bacteria</taxon>
        <taxon>Bacillati</taxon>
        <taxon>Bacillota</taxon>
        <taxon>Bacilli</taxon>
        <taxon>Bacillales</taxon>
        <taxon>Bacillaceae</taxon>
        <taxon>Halobacillus</taxon>
    </lineage>
</organism>
<evidence type="ECO:0000256" key="3">
    <source>
        <dbReference type="ARBA" id="ARBA00022729"/>
    </source>
</evidence>
<feature type="region of interest" description="Disordered" evidence="5">
    <location>
        <begin position="982"/>
        <end position="1009"/>
    </location>
</feature>
<feature type="region of interest" description="Disordered" evidence="5">
    <location>
        <begin position="1"/>
        <end position="38"/>
    </location>
</feature>
<feature type="domain" description="DUF6531" evidence="7">
    <location>
        <begin position="423"/>
        <end position="497"/>
    </location>
</feature>
<feature type="compositionally biased region" description="Basic and acidic residues" evidence="5">
    <location>
        <begin position="653"/>
        <end position="669"/>
    </location>
</feature>
<feature type="region of interest" description="Disordered" evidence="5">
    <location>
        <begin position="1285"/>
        <end position="1343"/>
    </location>
</feature>
<reference evidence="10" key="1">
    <citation type="journal article" date="2014" name="Int. J. Syst. Evol. Microbiol.">
        <title>Complete genome sequence of Corynebacterium casei LMG S-19264T (=DSM 44701T), isolated from a smear-ripened cheese.</title>
        <authorList>
            <consortium name="US DOE Joint Genome Institute (JGI-PGF)"/>
            <person name="Walter F."/>
            <person name="Albersmeier A."/>
            <person name="Kalinowski J."/>
            <person name="Ruckert C."/>
        </authorList>
    </citation>
    <scope>NUCLEOTIDE SEQUENCE</scope>
    <source>
        <strain evidence="10">CGMCC 1.12153</strain>
    </source>
</reference>
<dbReference type="Gene3D" id="2.180.10.10">
    <property type="entry name" value="RHS repeat-associated core"/>
    <property type="match status" value="2"/>
</dbReference>
<name>A0A917B6Y2_HALAA</name>
<dbReference type="InterPro" id="IPR056823">
    <property type="entry name" value="TEN-like_YD-shell"/>
</dbReference>
<feature type="region of interest" description="Disordered" evidence="5">
    <location>
        <begin position="1145"/>
        <end position="1183"/>
    </location>
</feature>
<feature type="compositionally biased region" description="Polar residues" evidence="5">
    <location>
        <begin position="1320"/>
        <end position="1343"/>
    </location>
</feature>
<dbReference type="Proteomes" id="UP000660110">
    <property type="component" value="Unassembled WGS sequence"/>
</dbReference>
<evidence type="ECO:0000256" key="2">
    <source>
        <dbReference type="ARBA" id="ARBA00022525"/>
    </source>
</evidence>
<proteinExistence type="predicted"/>
<feature type="region of interest" description="Disordered" evidence="5">
    <location>
        <begin position="774"/>
        <end position="795"/>
    </location>
</feature>
<keyword evidence="3" id="KW-0732">Signal</keyword>
<keyword evidence="6" id="KW-0812">Transmembrane</keyword>
<dbReference type="NCBIfam" id="TIGR03696">
    <property type="entry name" value="Rhs_assc_core"/>
    <property type="match status" value="1"/>
</dbReference>
<dbReference type="EMBL" id="BMEL01000004">
    <property type="protein sequence ID" value="GGF28594.1"/>
    <property type="molecule type" value="Genomic_DNA"/>
</dbReference>
<evidence type="ECO:0000313" key="11">
    <source>
        <dbReference type="Proteomes" id="UP000660110"/>
    </source>
</evidence>
<feature type="domain" description="Carbohydrate-binding module family 96" evidence="8">
    <location>
        <begin position="251"/>
        <end position="406"/>
    </location>
</feature>
<reference evidence="10" key="2">
    <citation type="submission" date="2020-09" db="EMBL/GenBank/DDBJ databases">
        <authorList>
            <person name="Sun Q."/>
            <person name="Zhou Y."/>
        </authorList>
    </citation>
    <scope>NUCLEOTIDE SEQUENCE</scope>
    <source>
        <strain evidence="10">CGMCC 1.12153</strain>
    </source>
</reference>
<feature type="compositionally biased region" description="Basic and acidic residues" evidence="5">
    <location>
        <begin position="1307"/>
        <end position="1319"/>
    </location>
</feature>
<protein>
    <submittedName>
        <fullName evidence="10">Uncharacterized protein</fullName>
    </submittedName>
</protein>